<dbReference type="RefSeq" id="WP_212724868.1">
    <property type="nucleotide sequence ID" value="NZ_CP071250.1"/>
</dbReference>
<protein>
    <submittedName>
        <fullName evidence="1">Uncharacterized protein</fullName>
    </submittedName>
</protein>
<dbReference type="Proteomes" id="UP001058072">
    <property type="component" value="Chromosome"/>
</dbReference>
<evidence type="ECO:0000313" key="2">
    <source>
        <dbReference type="Proteomes" id="UP001058072"/>
    </source>
</evidence>
<dbReference type="EMBL" id="CP071250">
    <property type="protein sequence ID" value="UUF08674.1"/>
    <property type="molecule type" value="Genomic_DNA"/>
</dbReference>
<sequence length="47" mass="5151">MNLTCEDVIFQVHRLGGMVVVAHLNKLAYNSLIKLGFIPGALRIDGI</sequence>
<organism evidence="1 2">
    <name type="scientific">Turicibacter bilis</name>
    <dbReference type="NCBI Taxonomy" id="2735723"/>
    <lineage>
        <taxon>Bacteria</taxon>
        <taxon>Bacillati</taxon>
        <taxon>Bacillota</taxon>
        <taxon>Erysipelotrichia</taxon>
        <taxon>Erysipelotrichales</taxon>
        <taxon>Turicibacteraceae</taxon>
        <taxon>Turicibacter</taxon>
    </lineage>
</organism>
<dbReference type="AlphaFoldDB" id="A0A9Q9CGS0"/>
<name>A0A9Q9CGS0_9FIRM</name>
<proteinExistence type="predicted"/>
<evidence type="ECO:0000313" key="1">
    <source>
        <dbReference type="EMBL" id="UUF08674.1"/>
    </source>
</evidence>
<accession>A0A9Q9CGS0</accession>
<gene>
    <name evidence="1" type="ORF">J0J70_01215</name>
</gene>
<reference evidence="1" key="1">
    <citation type="submission" date="2021-03" db="EMBL/GenBank/DDBJ databases">
        <title>Comparative Genomics and Metabolomics in the genus Turicibacter.</title>
        <authorList>
            <person name="Maki J."/>
            <person name="Looft T."/>
        </authorList>
    </citation>
    <scope>NUCLEOTIDE SEQUENCE</scope>
    <source>
        <strain evidence="1">ISU324</strain>
    </source>
</reference>